<feature type="domain" description="PIN" evidence="1">
    <location>
        <begin position="5"/>
        <end position="114"/>
    </location>
</feature>
<dbReference type="SUPFAM" id="SSF88723">
    <property type="entry name" value="PIN domain-like"/>
    <property type="match status" value="1"/>
</dbReference>
<protein>
    <submittedName>
        <fullName evidence="2">Ribonuclease VapC</fullName>
    </submittedName>
</protein>
<accession>A0A918PC94</accession>
<gene>
    <name evidence="2" type="primary">vapC</name>
    <name evidence="2" type="ORF">GCM10011614_11020</name>
</gene>
<proteinExistence type="predicted"/>
<evidence type="ECO:0000259" key="1">
    <source>
        <dbReference type="Pfam" id="PF01850"/>
    </source>
</evidence>
<dbReference type="InterPro" id="IPR002716">
    <property type="entry name" value="PIN_dom"/>
</dbReference>
<dbReference type="CDD" id="cd18692">
    <property type="entry name" value="PIN_VapC-like"/>
    <property type="match status" value="1"/>
</dbReference>
<dbReference type="AlphaFoldDB" id="A0A918PC94"/>
<dbReference type="Gene3D" id="3.40.50.1010">
    <property type="entry name" value="5'-nuclease"/>
    <property type="match status" value="1"/>
</dbReference>
<comment type="caution">
    <text evidence="2">The sequence shown here is derived from an EMBL/GenBank/DDBJ whole genome shotgun (WGS) entry which is preliminary data.</text>
</comment>
<dbReference type="EMBL" id="BMZA01000002">
    <property type="protein sequence ID" value="GGY97733.1"/>
    <property type="molecule type" value="Genomic_DNA"/>
</dbReference>
<dbReference type="Proteomes" id="UP000648075">
    <property type="component" value="Unassembled WGS sequence"/>
</dbReference>
<dbReference type="InterPro" id="IPR029060">
    <property type="entry name" value="PIN-like_dom_sf"/>
</dbReference>
<sequence length="133" mass="14742">MAVEFFDTNVLLYVVSADAVKASRAEALLRSGGTISVQVLNELANVARRKMGFEWPEVRSLIGTLRALLEVTPLDVATHDLGLHLCERYRFSIYDGMIVAAAIGAGCNILWSEDMQNGLRVEDRLTIRDPFTD</sequence>
<dbReference type="RefSeq" id="WP_189620110.1">
    <property type="nucleotide sequence ID" value="NZ_BMZA01000002.1"/>
</dbReference>
<evidence type="ECO:0000313" key="3">
    <source>
        <dbReference type="Proteomes" id="UP000648075"/>
    </source>
</evidence>
<dbReference type="Pfam" id="PF01850">
    <property type="entry name" value="PIN"/>
    <property type="match status" value="1"/>
</dbReference>
<reference evidence="2" key="2">
    <citation type="submission" date="2020-09" db="EMBL/GenBank/DDBJ databases">
        <authorList>
            <person name="Sun Q."/>
            <person name="Kim S."/>
        </authorList>
    </citation>
    <scope>NUCLEOTIDE SEQUENCE</scope>
    <source>
        <strain evidence="2">KCTC 32255</strain>
    </source>
</reference>
<keyword evidence="3" id="KW-1185">Reference proteome</keyword>
<organism evidence="2 3">
    <name type="scientific">Novosphingobium colocasiae</name>
    <dbReference type="NCBI Taxonomy" id="1256513"/>
    <lineage>
        <taxon>Bacteria</taxon>
        <taxon>Pseudomonadati</taxon>
        <taxon>Pseudomonadota</taxon>
        <taxon>Alphaproteobacteria</taxon>
        <taxon>Sphingomonadales</taxon>
        <taxon>Sphingomonadaceae</taxon>
        <taxon>Novosphingobium</taxon>
    </lineage>
</organism>
<reference evidence="2" key="1">
    <citation type="journal article" date="2014" name="Int. J. Syst. Evol. Microbiol.">
        <title>Complete genome sequence of Corynebacterium casei LMG S-19264T (=DSM 44701T), isolated from a smear-ripened cheese.</title>
        <authorList>
            <consortium name="US DOE Joint Genome Institute (JGI-PGF)"/>
            <person name="Walter F."/>
            <person name="Albersmeier A."/>
            <person name="Kalinowski J."/>
            <person name="Ruckert C."/>
        </authorList>
    </citation>
    <scope>NUCLEOTIDE SEQUENCE</scope>
    <source>
        <strain evidence="2">KCTC 32255</strain>
    </source>
</reference>
<evidence type="ECO:0000313" key="2">
    <source>
        <dbReference type="EMBL" id="GGY97733.1"/>
    </source>
</evidence>
<name>A0A918PC94_9SPHN</name>